<dbReference type="SUPFAM" id="SSF103481">
    <property type="entry name" value="Multidrug resistance efflux transporter EmrE"/>
    <property type="match status" value="1"/>
</dbReference>
<evidence type="ECO:0000256" key="2">
    <source>
        <dbReference type="SAM" id="Phobius"/>
    </source>
</evidence>
<dbReference type="GeneID" id="19011920"/>
<feature type="compositionally biased region" description="Low complexity" evidence="1">
    <location>
        <begin position="306"/>
        <end position="318"/>
    </location>
</feature>
<feature type="region of interest" description="Disordered" evidence="1">
    <location>
        <begin position="198"/>
        <end position="268"/>
    </location>
</feature>
<feature type="transmembrane region" description="Helical" evidence="2">
    <location>
        <begin position="359"/>
        <end position="383"/>
    </location>
</feature>
<feature type="transmembrane region" description="Helical" evidence="2">
    <location>
        <begin position="159"/>
        <end position="177"/>
    </location>
</feature>
<evidence type="ECO:0000313" key="3">
    <source>
        <dbReference type="EMBL" id="CCO19811.1"/>
    </source>
</evidence>
<dbReference type="EMBL" id="FO082265">
    <property type="protein sequence ID" value="CCO19811.1"/>
    <property type="molecule type" value="Genomic_DNA"/>
</dbReference>
<protein>
    <recommendedName>
        <fullName evidence="5">EamA domain-containing protein</fullName>
    </recommendedName>
</protein>
<accession>K8EP27</accession>
<feature type="transmembrane region" description="Helical" evidence="2">
    <location>
        <begin position="403"/>
        <end position="426"/>
    </location>
</feature>
<feature type="compositionally biased region" description="Acidic residues" evidence="1">
    <location>
        <begin position="233"/>
        <end position="256"/>
    </location>
</feature>
<feature type="transmembrane region" description="Helical" evidence="2">
    <location>
        <begin position="466"/>
        <end position="485"/>
    </location>
</feature>
<feature type="transmembrane region" description="Helical" evidence="2">
    <location>
        <begin position="438"/>
        <end position="460"/>
    </location>
</feature>
<keyword evidence="2" id="KW-0472">Membrane</keyword>
<evidence type="ECO:0008006" key="5">
    <source>
        <dbReference type="Google" id="ProtNLM"/>
    </source>
</evidence>
<dbReference type="KEGG" id="bpg:Bathy14g03430"/>
<evidence type="ECO:0000256" key="1">
    <source>
        <dbReference type="SAM" id="MobiDB-lite"/>
    </source>
</evidence>
<dbReference type="OrthoDB" id="74158at2759"/>
<keyword evidence="4" id="KW-1185">Reference proteome</keyword>
<keyword evidence="2" id="KW-0812">Transmembrane</keyword>
<feature type="transmembrane region" description="Helical" evidence="2">
    <location>
        <begin position="129"/>
        <end position="147"/>
    </location>
</feature>
<dbReference type="PANTHER" id="PTHR22911">
    <property type="entry name" value="ACYL-MALONYL CONDENSING ENZYME-RELATED"/>
    <property type="match status" value="1"/>
</dbReference>
<dbReference type="InterPro" id="IPR037185">
    <property type="entry name" value="EmrE-like"/>
</dbReference>
<dbReference type="PANTHER" id="PTHR22911:SF76">
    <property type="entry name" value="EAMA DOMAIN-CONTAINING PROTEIN"/>
    <property type="match status" value="1"/>
</dbReference>
<dbReference type="GO" id="GO:0016020">
    <property type="term" value="C:membrane"/>
    <property type="evidence" value="ECO:0007669"/>
    <property type="project" value="TreeGrafter"/>
</dbReference>
<keyword evidence="2" id="KW-1133">Transmembrane helix</keyword>
<feature type="transmembrane region" description="Helical" evidence="2">
    <location>
        <begin position="21"/>
        <end position="41"/>
    </location>
</feature>
<feature type="region of interest" description="Disordered" evidence="1">
    <location>
        <begin position="93"/>
        <end position="114"/>
    </location>
</feature>
<reference evidence="3 4" key="1">
    <citation type="submission" date="2011-10" db="EMBL/GenBank/DDBJ databases">
        <authorList>
            <person name="Genoscope - CEA"/>
        </authorList>
    </citation>
    <scope>NUCLEOTIDE SEQUENCE [LARGE SCALE GENOMIC DNA]</scope>
    <source>
        <strain evidence="3 4">RCC 1105</strain>
    </source>
</reference>
<proteinExistence type="predicted"/>
<feature type="transmembrane region" description="Helical" evidence="2">
    <location>
        <begin position="330"/>
        <end position="347"/>
    </location>
</feature>
<feature type="transmembrane region" description="Helical" evidence="2">
    <location>
        <begin position="278"/>
        <end position="298"/>
    </location>
</feature>
<feature type="compositionally biased region" description="Basic and acidic residues" evidence="1">
    <location>
        <begin position="223"/>
        <end position="232"/>
    </location>
</feature>
<dbReference type="Proteomes" id="UP000198341">
    <property type="component" value="Chromosome 14"/>
</dbReference>
<evidence type="ECO:0000313" key="4">
    <source>
        <dbReference type="Proteomes" id="UP000198341"/>
    </source>
</evidence>
<feature type="compositionally biased region" description="Basic and acidic residues" evidence="1">
    <location>
        <begin position="102"/>
        <end position="114"/>
    </location>
</feature>
<feature type="region of interest" description="Disordered" evidence="1">
    <location>
        <begin position="304"/>
        <end position="323"/>
    </location>
</feature>
<organism evidence="3 4">
    <name type="scientific">Bathycoccus prasinos</name>
    <dbReference type="NCBI Taxonomy" id="41875"/>
    <lineage>
        <taxon>Eukaryota</taxon>
        <taxon>Viridiplantae</taxon>
        <taxon>Chlorophyta</taxon>
        <taxon>Mamiellophyceae</taxon>
        <taxon>Mamiellales</taxon>
        <taxon>Bathycoccaceae</taxon>
        <taxon>Bathycoccus</taxon>
    </lineage>
</organism>
<dbReference type="RefSeq" id="XP_007509354.1">
    <property type="nucleotide sequence ID" value="XM_007509292.1"/>
</dbReference>
<sequence length="487" mass="53371">MSIVEEKESSSPFSRKTNSSIFVLVVAIVSASTAGVIFKILEGEPLYNNNNKGVLEKGEKEEKVAALLASSRVTATALVQLPIFLCSLLFRSSSSSSSSSLRGEERKRTRTTIRDENNEEDARYLRENLHVFVLSGFFLSLHFYFWMNGLVRTSLSHSLLFVTSSPIAYVCLTAMTFRSEKVQKVIVWVVSKKNRQQQQQKKNTVGDEDNNETRETGANGGEIELHEYNVEEGKEEEEEEENENVNDDDDDDDEFTELYTVPPSSSVSSSSILRFKDVSSFEVIGAIIGFVGSCIIAFDATNKNGSSNSSSSSSSSSSQRNDRPSLKGDVLSLLSAILVCGYIAIGAKIRGDRPSMPIFVYSFPIVASAAIFLQIVVVLTCAFDDDGGFKPTVFLESYRWMRFWDPAVGQKTCFLVFFLAVVPGTLGHSGFFVAMKHLSSLTVTFALSFEPIIGSAIGYLLSVSSIPGPATFVGGFVLLVGVYCCNL</sequence>
<dbReference type="AlphaFoldDB" id="K8EP27"/>
<gene>
    <name evidence="3" type="ordered locus">Bathy14g03430</name>
</gene>
<name>K8EP27_9CHLO</name>